<dbReference type="Gene3D" id="1.20.90.10">
    <property type="entry name" value="Phospholipase A2 domain"/>
    <property type="match status" value="1"/>
</dbReference>
<reference evidence="2 3" key="1">
    <citation type="submission" date="2015-06" db="EMBL/GenBank/DDBJ databases">
        <title>Draft genome of the ant-associated black yeast Phialophora attae CBS 131958.</title>
        <authorList>
            <person name="Moreno L.F."/>
            <person name="Stielow B.J."/>
            <person name="de Hoog S."/>
            <person name="Vicente V.A."/>
            <person name="Weiss V.A."/>
            <person name="de Vries M."/>
            <person name="Cruz L.M."/>
            <person name="Souza E.M."/>
        </authorList>
    </citation>
    <scope>NUCLEOTIDE SEQUENCE [LARGE SCALE GENOMIC DNA]</scope>
    <source>
        <strain evidence="2 3">CBS 131958</strain>
    </source>
</reference>
<dbReference type="AlphaFoldDB" id="A0A0N0NQC0"/>
<dbReference type="RefSeq" id="XP_018003694.1">
    <property type="nucleotide sequence ID" value="XM_018146441.1"/>
</dbReference>
<dbReference type="OrthoDB" id="5120271at2759"/>
<accession>A0A0N0NQC0</accession>
<evidence type="ECO:0000313" key="2">
    <source>
        <dbReference type="EMBL" id="KPI43731.1"/>
    </source>
</evidence>
<comment type="caution">
    <text evidence="2">The sequence shown here is derived from an EMBL/GenBank/DDBJ whole genome shotgun (WGS) entry which is preliminary data.</text>
</comment>
<dbReference type="Proteomes" id="UP000038010">
    <property type="component" value="Unassembled WGS sequence"/>
</dbReference>
<dbReference type="GeneID" id="28738321"/>
<dbReference type="InterPro" id="IPR036444">
    <property type="entry name" value="PLipase_A2_dom_sf"/>
</dbReference>
<organism evidence="2 3">
    <name type="scientific">Cyphellophora attinorum</name>
    <dbReference type="NCBI Taxonomy" id="1664694"/>
    <lineage>
        <taxon>Eukaryota</taxon>
        <taxon>Fungi</taxon>
        <taxon>Dikarya</taxon>
        <taxon>Ascomycota</taxon>
        <taxon>Pezizomycotina</taxon>
        <taxon>Eurotiomycetes</taxon>
        <taxon>Chaetothyriomycetidae</taxon>
        <taxon>Chaetothyriales</taxon>
        <taxon>Cyphellophoraceae</taxon>
        <taxon>Cyphellophora</taxon>
    </lineage>
</organism>
<dbReference type="GO" id="GO:0050482">
    <property type="term" value="P:arachidonate secretion"/>
    <property type="evidence" value="ECO:0007669"/>
    <property type="project" value="InterPro"/>
</dbReference>
<evidence type="ECO:0008006" key="4">
    <source>
        <dbReference type="Google" id="ProtNLM"/>
    </source>
</evidence>
<dbReference type="VEuPathDB" id="FungiDB:AB675_6170"/>
<keyword evidence="3" id="KW-1185">Reference proteome</keyword>
<name>A0A0N0NQC0_9EURO</name>
<dbReference type="GO" id="GO:0006644">
    <property type="term" value="P:phospholipid metabolic process"/>
    <property type="evidence" value="ECO:0007669"/>
    <property type="project" value="InterPro"/>
</dbReference>
<dbReference type="Pfam" id="PF09056">
    <property type="entry name" value="Phospholip_A2_3"/>
    <property type="match status" value="1"/>
</dbReference>
<gene>
    <name evidence="2" type="ORF">AB675_6170</name>
</gene>
<evidence type="ECO:0000313" key="3">
    <source>
        <dbReference type="Proteomes" id="UP000038010"/>
    </source>
</evidence>
<feature type="chain" id="PRO_5005856856" description="Secretory phospholipase A2" evidence="1">
    <location>
        <begin position="19"/>
        <end position="159"/>
    </location>
</feature>
<feature type="signal peptide" evidence="1">
    <location>
        <begin position="1"/>
        <end position="18"/>
    </location>
</feature>
<protein>
    <recommendedName>
        <fullName evidence="4">Secretory phospholipase A2</fullName>
    </recommendedName>
</protein>
<dbReference type="InterPro" id="IPR015141">
    <property type="entry name" value="PLipase_A2_prok/fun"/>
</dbReference>
<dbReference type="SUPFAM" id="SSF48619">
    <property type="entry name" value="Phospholipase A2, PLA2"/>
    <property type="match status" value="1"/>
</dbReference>
<dbReference type="EMBL" id="LFJN01000004">
    <property type="protein sequence ID" value="KPI43731.1"/>
    <property type="molecule type" value="Genomic_DNA"/>
</dbReference>
<dbReference type="GO" id="GO:0004623">
    <property type="term" value="F:phospholipase A2 activity"/>
    <property type="evidence" value="ECO:0007669"/>
    <property type="project" value="InterPro"/>
</dbReference>
<evidence type="ECO:0000256" key="1">
    <source>
        <dbReference type="SAM" id="SignalP"/>
    </source>
</evidence>
<keyword evidence="1" id="KW-0732">Signal</keyword>
<proteinExistence type="predicted"/>
<sequence>MHLTNILTTLLVVSLGAARPNGVGIPETAAIEPRETDTEATDRLLFDTPMSTFLDAKRLLNPSTLDWTDNGCGAKADDVITDHPDGFDFLPACQRHDFGYRNYKKQGRCDDSDKAKIDQNFRDDMDRICGAAPGFIKKLQCMGYAEVYYLGVRVGGDLC</sequence>